<feature type="region of interest" description="Disordered" evidence="1">
    <location>
        <begin position="263"/>
        <end position="288"/>
    </location>
</feature>
<evidence type="ECO:0000313" key="4">
    <source>
        <dbReference type="Proteomes" id="UP001470230"/>
    </source>
</evidence>
<organism evidence="3 4">
    <name type="scientific">Tritrichomonas musculus</name>
    <dbReference type="NCBI Taxonomy" id="1915356"/>
    <lineage>
        <taxon>Eukaryota</taxon>
        <taxon>Metamonada</taxon>
        <taxon>Parabasalia</taxon>
        <taxon>Tritrichomonadida</taxon>
        <taxon>Tritrichomonadidae</taxon>
        <taxon>Tritrichomonas</taxon>
    </lineage>
</organism>
<accession>A0ABR2K4P3</accession>
<protein>
    <submittedName>
        <fullName evidence="3">Uncharacterized protein</fullName>
    </submittedName>
</protein>
<evidence type="ECO:0000313" key="3">
    <source>
        <dbReference type="EMBL" id="KAK8885823.1"/>
    </source>
</evidence>
<keyword evidence="4" id="KW-1185">Reference proteome</keyword>
<evidence type="ECO:0000313" key="2">
    <source>
        <dbReference type="EMBL" id="KAK8835073.1"/>
    </source>
</evidence>
<dbReference type="EMBL" id="JAPFFF010000239">
    <property type="protein sequence ID" value="KAK8835073.1"/>
    <property type="molecule type" value="Genomic_DNA"/>
</dbReference>
<reference evidence="3 4" key="1">
    <citation type="submission" date="2024-04" db="EMBL/GenBank/DDBJ databases">
        <title>Tritrichomonas musculus Genome.</title>
        <authorList>
            <person name="Alves-Ferreira E."/>
            <person name="Grigg M."/>
            <person name="Lorenzi H."/>
            <person name="Galac M."/>
        </authorList>
    </citation>
    <scope>NUCLEOTIDE SEQUENCE [LARGE SCALE GENOMIC DNA]</scope>
    <source>
        <strain evidence="3 4">EAF2021</strain>
    </source>
</reference>
<gene>
    <name evidence="2" type="ORF">M9Y10_018112</name>
    <name evidence="3" type="ORF">M9Y10_041277</name>
</gene>
<sequence length="288" mass="32368">MPPRQAPTSPSNIVSPSSASAAATTAGQTTAAQTNAGTTKSKSTKSMSSTTNIELEFTQRFLSLFTSFYETPSIEEILTFPQTKPAPPTEVKAPTRMPPFHSGVWDLRLKKAIDARITNDQLTSDSLSEQVLQLRETLASDNPGMSDIFVPQKTERPQIPLYIQNIQKEEALAEEERTKRTKPQSSNVAELTQLFTERLRTQKAMSKERAKRRFMRAKELEKEHMEFVRTLHKTKVQETMDTKTLAKSKFKVLQELREKQLQQGKSAVESMRSKSPAKTAQVDPVIVL</sequence>
<dbReference type="Proteomes" id="UP001470230">
    <property type="component" value="Unassembled WGS sequence"/>
</dbReference>
<proteinExistence type="predicted"/>
<feature type="compositionally biased region" description="Low complexity" evidence="1">
    <location>
        <begin position="8"/>
        <end position="49"/>
    </location>
</feature>
<comment type="caution">
    <text evidence="3">The sequence shown here is derived from an EMBL/GenBank/DDBJ whole genome shotgun (WGS) entry which is preliminary data.</text>
</comment>
<name>A0ABR2K4P3_9EUKA</name>
<feature type="region of interest" description="Disordered" evidence="1">
    <location>
        <begin position="1"/>
        <end position="49"/>
    </location>
</feature>
<dbReference type="EMBL" id="JAPFFF010000007">
    <property type="protein sequence ID" value="KAK8885823.1"/>
    <property type="molecule type" value="Genomic_DNA"/>
</dbReference>
<evidence type="ECO:0000256" key="1">
    <source>
        <dbReference type="SAM" id="MobiDB-lite"/>
    </source>
</evidence>